<comment type="caution">
    <text evidence="5">The sequence shown here is derived from an EMBL/GenBank/DDBJ whole genome shotgun (WGS) entry which is preliminary data.</text>
</comment>
<reference evidence="5" key="2">
    <citation type="journal article" date="2023" name="BMC Genomics">
        <title>Pest status, molecular evolution, and epigenetic factors derived from the genome assembly of Frankliniella fusca, a thysanopteran phytovirus vector.</title>
        <authorList>
            <person name="Catto M.A."/>
            <person name="Labadie P.E."/>
            <person name="Jacobson A.L."/>
            <person name="Kennedy G.G."/>
            <person name="Srinivasan R."/>
            <person name="Hunt B.G."/>
        </authorList>
    </citation>
    <scope>NUCLEOTIDE SEQUENCE</scope>
    <source>
        <strain evidence="5">PL_HMW_Pooled</strain>
    </source>
</reference>
<feature type="signal peptide" evidence="4">
    <location>
        <begin position="1"/>
        <end position="19"/>
    </location>
</feature>
<reference evidence="5" key="1">
    <citation type="submission" date="2021-07" db="EMBL/GenBank/DDBJ databases">
        <authorList>
            <person name="Catto M.A."/>
            <person name="Jacobson A."/>
            <person name="Kennedy G."/>
            <person name="Labadie P."/>
            <person name="Hunt B.G."/>
            <person name="Srinivasan R."/>
        </authorList>
    </citation>
    <scope>NUCLEOTIDE SEQUENCE</scope>
    <source>
        <strain evidence="5">PL_HMW_Pooled</strain>
        <tissue evidence="5">Head</tissue>
    </source>
</reference>
<dbReference type="InterPro" id="IPR038606">
    <property type="entry name" value="To_sf"/>
</dbReference>
<evidence type="ECO:0000313" key="6">
    <source>
        <dbReference type="Proteomes" id="UP001219518"/>
    </source>
</evidence>
<dbReference type="Pfam" id="PF06585">
    <property type="entry name" value="JHBP"/>
    <property type="match status" value="1"/>
</dbReference>
<dbReference type="PANTHER" id="PTHR11008:SF18">
    <property type="entry name" value="BCDNA.GH05536-RELATED"/>
    <property type="match status" value="1"/>
</dbReference>
<evidence type="ECO:0000256" key="1">
    <source>
        <dbReference type="ARBA" id="ARBA00022729"/>
    </source>
</evidence>
<dbReference type="PANTHER" id="PTHR11008">
    <property type="entry name" value="PROTEIN TAKEOUT-LIKE PROTEIN"/>
    <property type="match status" value="1"/>
</dbReference>
<proteinExistence type="inferred from homology"/>
<dbReference type="EMBL" id="JAHWGI010001240">
    <property type="protein sequence ID" value="KAK3925850.1"/>
    <property type="molecule type" value="Genomic_DNA"/>
</dbReference>
<evidence type="ECO:0000256" key="2">
    <source>
        <dbReference type="ARBA" id="ARBA00023108"/>
    </source>
</evidence>
<organism evidence="5 6">
    <name type="scientific">Frankliniella fusca</name>
    <dbReference type="NCBI Taxonomy" id="407009"/>
    <lineage>
        <taxon>Eukaryota</taxon>
        <taxon>Metazoa</taxon>
        <taxon>Ecdysozoa</taxon>
        <taxon>Arthropoda</taxon>
        <taxon>Hexapoda</taxon>
        <taxon>Insecta</taxon>
        <taxon>Pterygota</taxon>
        <taxon>Neoptera</taxon>
        <taxon>Paraneoptera</taxon>
        <taxon>Thysanoptera</taxon>
        <taxon>Terebrantia</taxon>
        <taxon>Thripoidea</taxon>
        <taxon>Thripidae</taxon>
        <taxon>Frankliniella</taxon>
    </lineage>
</organism>
<dbReference type="Gene3D" id="3.15.10.30">
    <property type="entry name" value="Haemolymph juvenile hormone binding protein"/>
    <property type="match status" value="1"/>
</dbReference>
<dbReference type="InterPro" id="IPR010562">
    <property type="entry name" value="Haemolymph_juvenile_hormone-bd"/>
</dbReference>
<comment type="similarity">
    <text evidence="3">Belongs to the TO family.</text>
</comment>
<keyword evidence="6" id="KW-1185">Reference proteome</keyword>
<name>A0AAE1LNF9_9NEOP</name>
<dbReference type="FunFam" id="3.15.10.30:FF:000001">
    <property type="entry name" value="Takeout-like protein 1"/>
    <property type="match status" value="1"/>
</dbReference>
<feature type="chain" id="PRO_5042231199" evidence="4">
    <location>
        <begin position="20"/>
        <end position="257"/>
    </location>
</feature>
<dbReference type="GO" id="GO:0007623">
    <property type="term" value="P:circadian rhythm"/>
    <property type="evidence" value="ECO:0007669"/>
    <property type="project" value="UniProtKB-ARBA"/>
</dbReference>
<evidence type="ECO:0000256" key="4">
    <source>
        <dbReference type="SAM" id="SignalP"/>
    </source>
</evidence>
<dbReference type="Proteomes" id="UP001219518">
    <property type="component" value="Unassembled WGS sequence"/>
</dbReference>
<dbReference type="AlphaFoldDB" id="A0AAE1LNF9"/>
<evidence type="ECO:0000313" key="5">
    <source>
        <dbReference type="EMBL" id="KAK3925850.1"/>
    </source>
</evidence>
<keyword evidence="1 4" id="KW-0732">Signal</keyword>
<accession>A0AAE1LNF9</accession>
<keyword evidence="2" id="KW-0090">Biological rhythms</keyword>
<gene>
    <name evidence="5" type="ORF">KUF71_014099</name>
</gene>
<dbReference type="GO" id="GO:0005615">
    <property type="term" value="C:extracellular space"/>
    <property type="evidence" value="ECO:0007669"/>
    <property type="project" value="TreeGrafter"/>
</dbReference>
<evidence type="ECO:0000256" key="3">
    <source>
        <dbReference type="ARBA" id="ARBA00060902"/>
    </source>
</evidence>
<sequence length="257" mass="28598">MKSSVFVAALALVATAATAAIVKREVRLPEYFPTACARNAPDLNECIRRNMQFVVPLFAKGEKLFDMEPIEPIAVSDVRVHLRREPFDFHAVARNSKVHGASGVKVRAASAALTDNSLDMSLDITIPTMFIEGEFKIEGKIGSFPFAGRGPWNVTITDLEANWHLIGETVDKQGEKYMQIKRFIPTYRVGGMKANAENLVEGAPELTNLAMNLINQYWEPVLTAMMPATRSELERHLKRMASSVFDSVPYKQLFPVA</sequence>
<dbReference type="SMART" id="SM00700">
    <property type="entry name" value="JHBP"/>
    <property type="match status" value="1"/>
</dbReference>
<protein>
    <submittedName>
        <fullName evidence="5">Circadian clock-controlled protein daywake</fullName>
    </submittedName>
</protein>